<protein>
    <recommendedName>
        <fullName evidence="2">Phage tail tape measure protein domain-containing protein</fullName>
    </recommendedName>
</protein>
<evidence type="ECO:0000313" key="3">
    <source>
        <dbReference type="EMBL" id="GAG65385.1"/>
    </source>
</evidence>
<reference evidence="3" key="1">
    <citation type="journal article" date="2014" name="Front. Microbiol.">
        <title>High frequency of phylogenetically diverse reductive dehalogenase-homologous genes in deep subseafloor sedimentary metagenomes.</title>
        <authorList>
            <person name="Kawai M."/>
            <person name="Futagami T."/>
            <person name="Toyoda A."/>
            <person name="Takaki Y."/>
            <person name="Nishi S."/>
            <person name="Hori S."/>
            <person name="Arai W."/>
            <person name="Tsubouchi T."/>
            <person name="Morono Y."/>
            <person name="Uchiyama I."/>
            <person name="Ito T."/>
            <person name="Fujiyama A."/>
            <person name="Inagaki F."/>
            <person name="Takami H."/>
        </authorList>
    </citation>
    <scope>NUCLEOTIDE SEQUENCE</scope>
    <source>
        <strain evidence="3">Expedition CK06-06</strain>
    </source>
</reference>
<evidence type="ECO:0000256" key="1">
    <source>
        <dbReference type="ARBA" id="ARBA00022612"/>
    </source>
</evidence>
<dbReference type="NCBIfam" id="TIGR01760">
    <property type="entry name" value="tape_meas_TP901"/>
    <property type="match status" value="1"/>
</dbReference>
<feature type="domain" description="Phage tail tape measure protein" evidence="2">
    <location>
        <begin position="90"/>
        <end position="239"/>
    </location>
</feature>
<proteinExistence type="predicted"/>
<dbReference type="EMBL" id="BART01005397">
    <property type="protein sequence ID" value="GAG65385.1"/>
    <property type="molecule type" value="Genomic_DNA"/>
</dbReference>
<feature type="non-terminal residue" evidence="3">
    <location>
        <position position="240"/>
    </location>
</feature>
<feature type="non-terminal residue" evidence="3">
    <location>
        <position position="1"/>
    </location>
</feature>
<dbReference type="PANTHER" id="PTHR37813">
    <property type="entry name" value="FELS-2 PROPHAGE PROTEIN"/>
    <property type="match status" value="1"/>
</dbReference>
<sequence>LIDIAVKDGKAVYKIREVDASLKTLDKTGKTTAAGGMQKMATAFAAMFTAAMAYRGLKGFLGTGIDFETQMLKVKAVSKATESEFANLMKTARYLGRTTTFTASQVASLELSLSKLGFTSRETVAATAGILKMAQATQSDLGEAAVVAGATLRAFNMDARESGKVADIMAASFTSSALDMDKFRESMKYISPIAASVGVSIEEATAAIALLADRGIHGSMAGTAMRMMLLKLAGPTSAAA</sequence>
<comment type="caution">
    <text evidence="3">The sequence shown here is derived from an EMBL/GenBank/DDBJ whole genome shotgun (WGS) entry which is preliminary data.</text>
</comment>
<keyword evidence="1" id="KW-1188">Viral release from host cell</keyword>
<dbReference type="InterPro" id="IPR010090">
    <property type="entry name" value="Phage_tape_meas"/>
</dbReference>
<gene>
    <name evidence="3" type="ORF">S01H4_12606</name>
</gene>
<name>X0Z7K1_9ZZZZ</name>
<evidence type="ECO:0000259" key="2">
    <source>
        <dbReference type="Pfam" id="PF10145"/>
    </source>
</evidence>
<organism evidence="3">
    <name type="scientific">marine sediment metagenome</name>
    <dbReference type="NCBI Taxonomy" id="412755"/>
    <lineage>
        <taxon>unclassified sequences</taxon>
        <taxon>metagenomes</taxon>
        <taxon>ecological metagenomes</taxon>
    </lineage>
</organism>
<dbReference type="Pfam" id="PF10145">
    <property type="entry name" value="PhageMin_Tail"/>
    <property type="match status" value="1"/>
</dbReference>
<dbReference type="AlphaFoldDB" id="X0Z7K1"/>
<dbReference type="PANTHER" id="PTHR37813:SF1">
    <property type="entry name" value="FELS-2 PROPHAGE PROTEIN"/>
    <property type="match status" value="1"/>
</dbReference>
<accession>X0Z7K1</accession>